<dbReference type="PROSITE" id="PS01187">
    <property type="entry name" value="EGF_CA"/>
    <property type="match status" value="1"/>
</dbReference>
<evidence type="ECO:0000256" key="2">
    <source>
        <dbReference type="ARBA" id="ARBA00022527"/>
    </source>
</evidence>
<dbReference type="PANTHER" id="PTHR27005">
    <property type="entry name" value="WALL-ASSOCIATED RECEPTOR KINASE-LIKE 21"/>
    <property type="match status" value="1"/>
</dbReference>
<keyword evidence="11" id="KW-1015">Disulfide bond</keyword>
<feature type="signal peptide" evidence="15">
    <location>
        <begin position="1"/>
        <end position="24"/>
    </location>
</feature>
<evidence type="ECO:0000256" key="5">
    <source>
        <dbReference type="ARBA" id="ARBA00022729"/>
    </source>
</evidence>
<dbReference type="EMBL" id="CM010723">
    <property type="protein sequence ID" value="RZC75746.1"/>
    <property type="molecule type" value="Genomic_DNA"/>
</dbReference>
<dbReference type="PROSITE" id="PS50011">
    <property type="entry name" value="PROTEIN_KINASE_DOM"/>
    <property type="match status" value="1"/>
</dbReference>
<dbReference type="PROSITE" id="PS00108">
    <property type="entry name" value="PROTEIN_KINASE_ST"/>
    <property type="match status" value="1"/>
</dbReference>
<dbReference type="InterPro" id="IPR008271">
    <property type="entry name" value="Ser/Thr_kinase_AS"/>
</dbReference>
<dbReference type="GO" id="GO:0004674">
    <property type="term" value="F:protein serine/threonine kinase activity"/>
    <property type="evidence" value="ECO:0007669"/>
    <property type="project" value="UniProtKB-KW"/>
</dbReference>
<dbReference type="InterPro" id="IPR018097">
    <property type="entry name" value="EGF_Ca-bd_CS"/>
</dbReference>
<keyword evidence="5 15" id="KW-0732">Signal</keyword>
<evidence type="ECO:0000313" key="17">
    <source>
        <dbReference type="EMBL" id="RZC75746.1"/>
    </source>
</evidence>
<dbReference type="InterPro" id="IPR017441">
    <property type="entry name" value="Protein_kinase_ATP_BS"/>
</dbReference>
<dbReference type="FunFam" id="2.10.25.10:FF:000628">
    <property type="entry name" value="Wall-associated receptor kinase 2"/>
    <property type="match status" value="1"/>
</dbReference>
<dbReference type="GO" id="GO:0030247">
    <property type="term" value="F:polysaccharide binding"/>
    <property type="evidence" value="ECO:0007669"/>
    <property type="project" value="InterPro"/>
</dbReference>
<dbReference type="SMART" id="SM00220">
    <property type="entry name" value="S_TKc"/>
    <property type="match status" value="1"/>
</dbReference>
<dbReference type="AlphaFoldDB" id="A0A4Y7KSB9"/>
<keyword evidence="10 14" id="KW-0472">Membrane</keyword>
<dbReference type="GO" id="GO:0005886">
    <property type="term" value="C:plasma membrane"/>
    <property type="evidence" value="ECO:0007669"/>
    <property type="project" value="TreeGrafter"/>
</dbReference>
<evidence type="ECO:0000256" key="3">
    <source>
        <dbReference type="ARBA" id="ARBA00022679"/>
    </source>
</evidence>
<proteinExistence type="predicted"/>
<dbReference type="FunFam" id="3.30.200.20:FF:000043">
    <property type="entry name" value="Wall-associated receptor kinase 2"/>
    <property type="match status" value="1"/>
</dbReference>
<keyword evidence="12" id="KW-0325">Glycoprotein</keyword>
<dbReference type="SUPFAM" id="SSF56112">
    <property type="entry name" value="Protein kinase-like (PK-like)"/>
    <property type="match status" value="1"/>
</dbReference>
<comment type="subcellular location">
    <subcellularLocation>
        <location evidence="1">Membrane</location>
        <topology evidence="1">Single-pass type I membrane protein</topology>
    </subcellularLocation>
</comment>
<evidence type="ECO:0000256" key="7">
    <source>
        <dbReference type="ARBA" id="ARBA00022777"/>
    </source>
</evidence>
<keyword evidence="4 14" id="KW-0812">Transmembrane</keyword>
<dbReference type="CDD" id="cd14066">
    <property type="entry name" value="STKc_IRAK"/>
    <property type="match status" value="1"/>
</dbReference>
<dbReference type="OMA" id="NEMHYDR"/>
<dbReference type="InterPro" id="IPR025287">
    <property type="entry name" value="WAK_GUB"/>
</dbReference>
<dbReference type="PROSITE" id="PS00107">
    <property type="entry name" value="PROTEIN_KINASE_ATP"/>
    <property type="match status" value="1"/>
</dbReference>
<keyword evidence="2" id="KW-0723">Serine/threonine-protein kinase</keyword>
<dbReference type="GO" id="GO:0005524">
    <property type="term" value="F:ATP binding"/>
    <property type="evidence" value="ECO:0007669"/>
    <property type="project" value="UniProtKB-UniRule"/>
</dbReference>
<feature type="domain" description="Protein kinase" evidence="16">
    <location>
        <begin position="432"/>
        <end position="711"/>
    </location>
</feature>
<evidence type="ECO:0000256" key="13">
    <source>
        <dbReference type="PROSITE-ProRule" id="PRU10141"/>
    </source>
</evidence>
<evidence type="ECO:0000256" key="8">
    <source>
        <dbReference type="ARBA" id="ARBA00022840"/>
    </source>
</evidence>
<evidence type="ECO:0000256" key="1">
    <source>
        <dbReference type="ARBA" id="ARBA00004479"/>
    </source>
</evidence>
<keyword evidence="7" id="KW-0418">Kinase</keyword>
<dbReference type="GO" id="GO:0007166">
    <property type="term" value="P:cell surface receptor signaling pathway"/>
    <property type="evidence" value="ECO:0007669"/>
    <property type="project" value="InterPro"/>
</dbReference>
<feature type="chain" id="PRO_5021484747" description="Protein kinase domain-containing protein" evidence="15">
    <location>
        <begin position="25"/>
        <end position="718"/>
    </location>
</feature>
<dbReference type="Proteomes" id="UP000316621">
    <property type="component" value="Chromosome 9"/>
</dbReference>
<name>A0A4Y7KSB9_PAPSO</name>
<dbReference type="Gramene" id="RZC75746">
    <property type="protein sequence ID" value="RZC75746"/>
    <property type="gene ID" value="C5167_000092"/>
</dbReference>
<dbReference type="FunFam" id="1.10.510.10:FF:000084">
    <property type="entry name" value="Wall-associated receptor kinase 2"/>
    <property type="match status" value="1"/>
</dbReference>
<keyword evidence="8 13" id="KW-0067">ATP-binding</keyword>
<dbReference type="InterPro" id="IPR013695">
    <property type="entry name" value="WAK"/>
</dbReference>
<keyword evidence="18" id="KW-1185">Reference proteome</keyword>
<feature type="transmembrane region" description="Helical" evidence="14">
    <location>
        <begin position="355"/>
        <end position="377"/>
    </location>
</feature>
<dbReference type="PANTHER" id="PTHR27005:SF515">
    <property type="entry name" value="WALL-ASSOCIATED RECEPTOR KINASE-LIKE 10-RELATED"/>
    <property type="match status" value="1"/>
</dbReference>
<evidence type="ECO:0000256" key="15">
    <source>
        <dbReference type="SAM" id="SignalP"/>
    </source>
</evidence>
<dbReference type="Gene3D" id="3.30.200.20">
    <property type="entry name" value="Phosphorylase Kinase, domain 1"/>
    <property type="match status" value="1"/>
</dbReference>
<dbReference type="InterPro" id="IPR045274">
    <property type="entry name" value="WAK-like"/>
</dbReference>
<dbReference type="Pfam" id="PF13947">
    <property type="entry name" value="GUB_WAK_bind"/>
    <property type="match status" value="1"/>
</dbReference>
<evidence type="ECO:0000256" key="6">
    <source>
        <dbReference type="ARBA" id="ARBA00022741"/>
    </source>
</evidence>
<evidence type="ECO:0000256" key="11">
    <source>
        <dbReference type="ARBA" id="ARBA00023157"/>
    </source>
</evidence>
<gene>
    <name evidence="17" type="ORF">C5167_000092</name>
</gene>
<evidence type="ECO:0000256" key="14">
    <source>
        <dbReference type="SAM" id="Phobius"/>
    </source>
</evidence>
<evidence type="ECO:0000256" key="10">
    <source>
        <dbReference type="ARBA" id="ARBA00023136"/>
    </source>
</evidence>
<evidence type="ECO:0000256" key="9">
    <source>
        <dbReference type="ARBA" id="ARBA00022989"/>
    </source>
</evidence>
<sequence length="718" mass="79664">MHSVSIIRGQLVFFIVLQVFAVEAEVIAAARVVQSASAETRSVTGNTNMTAKAGCKERCGNVSIPYPFGMGTSNCYRDVRFKINCSNFNNSPVALFNGWEVFQITPDYVRVNIQANVTCGYGNTTGTIQVSKFPFPVSNTLNKLTVLGCNIYGFISNIGEQSNPISYNSISSGCLSRCNAEVNISDITSKCSSYGCCQETIPSKLKNFMIQTNEVLLHNNGYNSTISTNDACSSAFLVDQAFSIPDIRSLKEDSFVPVILDWAITDFTTCKEAQKTRSSYVCGENTNCLEWQNGPGYRCNCSKGYQGNPYLLHGCQDVDECKELDKCGKGVICTNTLGSYNCMADDDRKFPVSRVVSLVIGTSIVTILLLWMGYRLYIRFEKKRQIKLTKTNHFARNGGLMLKKMVTPNDGVGEKTIKVFITEELDKMTNNFSTSRIIGKGGFGTVYTGVLPNGETVAIKKSKLVDENQVEQFINELVILSQINHRYIVKLLGCCLETHVPLLVYEFVSNGTLSYHLHVEAGDSESSLAWKNRVRIASEIAGALAYLHSDTSTPIFHRDIKSTNILLDENYKVKVSDFGISRSIHRDETHLTTLVQGTFGYLDPEYFSSSQFTDKSDVYSFGVILVELLTGEKAISKTRFAEQKSLALYFVKSMEGNRLSEILDARVCHEGSKDDVLLVAQLAKKCLNIVGKKRPTMKEVSLTLAVCMRNFQEIPCTD</sequence>
<reference evidence="17 18" key="1">
    <citation type="journal article" date="2018" name="Science">
        <title>The opium poppy genome and morphinan production.</title>
        <authorList>
            <person name="Guo L."/>
            <person name="Winzer T."/>
            <person name="Yang X."/>
            <person name="Li Y."/>
            <person name="Ning Z."/>
            <person name="He Z."/>
            <person name="Teodor R."/>
            <person name="Lu Y."/>
            <person name="Bowser T.A."/>
            <person name="Graham I.A."/>
            <person name="Ye K."/>
        </authorList>
    </citation>
    <scope>NUCLEOTIDE SEQUENCE [LARGE SCALE GENOMIC DNA]</scope>
    <source>
        <strain evidence="18">cv. HN1</strain>
        <tissue evidence="17">Leaves</tissue>
    </source>
</reference>
<keyword evidence="6 13" id="KW-0547">Nucleotide-binding</keyword>
<feature type="binding site" evidence="13">
    <location>
        <position position="461"/>
    </location>
    <ligand>
        <name>ATP</name>
        <dbReference type="ChEBI" id="CHEBI:30616"/>
    </ligand>
</feature>
<dbReference type="STRING" id="3469.A0A4Y7KSB9"/>
<evidence type="ECO:0000256" key="12">
    <source>
        <dbReference type="ARBA" id="ARBA00023180"/>
    </source>
</evidence>
<keyword evidence="3" id="KW-0808">Transferase</keyword>
<dbReference type="GO" id="GO:0005509">
    <property type="term" value="F:calcium ion binding"/>
    <property type="evidence" value="ECO:0007669"/>
    <property type="project" value="InterPro"/>
</dbReference>
<dbReference type="CDD" id="cd00054">
    <property type="entry name" value="EGF_CA"/>
    <property type="match status" value="1"/>
</dbReference>
<accession>A0A4Y7KSB9</accession>
<dbReference type="Gene3D" id="2.10.25.10">
    <property type="entry name" value="Laminin"/>
    <property type="match status" value="2"/>
</dbReference>
<evidence type="ECO:0000259" key="16">
    <source>
        <dbReference type="PROSITE" id="PS50011"/>
    </source>
</evidence>
<dbReference type="Pfam" id="PF08488">
    <property type="entry name" value="WAK"/>
    <property type="match status" value="1"/>
</dbReference>
<organism evidence="17 18">
    <name type="scientific">Papaver somniferum</name>
    <name type="common">Opium poppy</name>
    <dbReference type="NCBI Taxonomy" id="3469"/>
    <lineage>
        <taxon>Eukaryota</taxon>
        <taxon>Viridiplantae</taxon>
        <taxon>Streptophyta</taxon>
        <taxon>Embryophyta</taxon>
        <taxon>Tracheophyta</taxon>
        <taxon>Spermatophyta</taxon>
        <taxon>Magnoliopsida</taxon>
        <taxon>Ranunculales</taxon>
        <taxon>Papaveraceae</taxon>
        <taxon>Papaveroideae</taxon>
        <taxon>Papaver</taxon>
    </lineage>
</organism>
<keyword evidence="9 14" id="KW-1133">Transmembrane helix</keyword>
<protein>
    <recommendedName>
        <fullName evidence="16">Protein kinase domain-containing protein</fullName>
    </recommendedName>
</protein>
<dbReference type="Gene3D" id="1.10.510.10">
    <property type="entry name" value="Transferase(Phosphotransferase) domain 1"/>
    <property type="match status" value="1"/>
</dbReference>
<evidence type="ECO:0000313" key="18">
    <source>
        <dbReference type="Proteomes" id="UP000316621"/>
    </source>
</evidence>
<evidence type="ECO:0000256" key="4">
    <source>
        <dbReference type="ARBA" id="ARBA00022692"/>
    </source>
</evidence>
<dbReference type="InterPro" id="IPR011009">
    <property type="entry name" value="Kinase-like_dom_sf"/>
</dbReference>
<dbReference type="Pfam" id="PF00069">
    <property type="entry name" value="Pkinase"/>
    <property type="match status" value="1"/>
</dbReference>
<dbReference type="OrthoDB" id="4062651at2759"/>
<dbReference type="SUPFAM" id="SSF57196">
    <property type="entry name" value="EGF/Laminin"/>
    <property type="match status" value="1"/>
</dbReference>
<dbReference type="InterPro" id="IPR000719">
    <property type="entry name" value="Prot_kinase_dom"/>
</dbReference>